<dbReference type="OrthoDB" id="2971250at2"/>
<evidence type="ECO:0000313" key="1">
    <source>
        <dbReference type="EMBL" id="SEO66538.1"/>
    </source>
</evidence>
<keyword evidence="2" id="KW-1185">Reference proteome</keyword>
<dbReference type="Proteomes" id="UP000199300">
    <property type="component" value="Unassembled WGS sequence"/>
</dbReference>
<protein>
    <submittedName>
        <fullName evidence="1">Uncharacterized protein</fullName>
    </submittedName>
</protein>
<organism evidence="1 2">
    <name type="scientific">Amphibacillus marinus</name>
    <dbReference type="NCBI Taxonomy" id="872970"/>
    <lineage>
        <taxon>Bacteria</taxon>
        <taxon>Bacillati</taxon>
        <taxon>Bacillota</taxon>
        <taxon>Bacilli</taxon>
        <taxon>Bacillales</taxon>
        <taxon>Bacillaceae</taxon>
        <taxon>Amphibacillus</taxon>
    </lineage>
</organism>
<accession>A0A1H8RK29</accession>
<dbReference type="RefSeq" id="WP_091499277.1">
    <property type="nucleotide sequence ID" value="NZ_FODJ01000010.1"/>
</dbReference>
<sequence>MKGCLLVNKSEMKKREIGLADFEQEIGFEQVKQVINYHDWLCIFVEVESKIPLWQIVLNLEWKETTTAYGFGNTENEARQNAIEVLAKRIQDKVYLEC</sequence>
<gene>
    <name evidence="1" type="ORF">SAMN04488134_110111</name>
</gene>
<evidence type="ECO:0000313" key="2">
    <source>
        <dbReference type="Proteomes" id="UP000199300"/>
    </source>
</evidence>
<proteinExistence type="predicted"/>
<dbReference type="EMBL" id="FODJ01000010">
    <property type="protein sequence ID" value="SEO66538.1"/>
    <property type="molecule type" value="Genomic_DNA"/>
</dbReference>
<dbReference type="STRING" id="872970.SAMN04488134_110111"/>
<dbReference type="AlphaFoldDB" id="A0A1H8RK29"/>
<reference evidence="1 2" key="1">
    <citation type="submission" date="2016-10" db="EMBL/GenBank/DDBJ databases">
        <authorList>
            <person name="de Groot N.N."/>
        </authorList>
    </citation>
    <scope>NUCLEOTIDE SEQUENCE [LARGE SCALE GENOMIC DNA]</scope>
    <source>
        <strain evidence="1 2">CGMCC 1.10434</strain>
    </source>
</reference>
<name>A0A1H8RK29_9BACI</name>